<dbReference type="EMBL" id="JBBPBM010000032">
    <property type="protein sequence ID" value="KAK8534077.1"/>
    <property type="molecule type" value="Genomic_DNA"/>
</dbReference>
<accession>A0ABR2DBX2</accession>
<name>A0ABR2DBX2_9ROSI</name>
<dbReference type="SUPFAM" id="SSF101941">
    <property type="entry name" value="NAC domain"/>
    <property type="match status" value="1"/>
</dbReference>
<sequence>MARSWLVDGRAIAKKVKNASLSSSITITDCGANRECPNCHYRIDNSDVVPQWPGLPVGVKFDPSDAELLDHLAAKCGVGESKEHPFIDEFIPTLEECEGICYTHPENLPGAKKDGSTSHFFHRMINAYATGQRKRRKIHNQDNTNEEHVRWHKTGKTKPVIEDGVHKGWKKIMVLYKSSKKGCKPEKSNWVMHQYHLGDEEEEHDGEYVVSKISCQQQKQTEKNDFSPITEEPDNLMIHTSPRTPKTITPNPPRPCKSMLYDDIEENMHQEAKFAVEGSHLPKDSVRCEDNSDCQAWLAGESQAAENYDFNGLDDFLLCNELLDSSSLLTSSVKNRVSNAEGTSEMKGNNDVACGISELENLEFDTPPDVPLAVSFVSYIDLLASRDFIMQLSYIDFAAGSTIWLSGKYSFMVRPIMKSQYLAKSASHRQSPTFELVHRLTGVVSMSSTS</sequence>
<protein>
    <recommendedName>
        <fullName evidence="6">NAC domain-containing protein</fullName>
    </recommendedName>
</protein>
<feature type="domain" description="NAC" evidence="6">
    <location>
        <begin position="55"/>
        <end position="216"/>
    </location>
</feature>
<dbReference type="Pfam" id="PF02365">
    <property type="entry name" value="NAM"/>
    <property type="match status" value="1"/>
</dbReference>
<keyword evidence="3" id="KW-0804">Transcription</keyword>
<keyword evidence="4" id="KW-0539">Nucleus</keyword>
<dbReference type="Gene3D" id="2.170.150.80">
    <property type="entry name" value="NAC domain"/>
    <property type="match status" value="1"/>
</dbReference>
<evidence type="ECO:0000259" key="6">
    <source>
        <dbReference type="PROSITE" id="PS51005"/>
    </source>
</evidence>
<comment type="caution">
    <text evidence="7">The sequence shown here is derived from an EMBL/GenBank/DDBJ whole genome shotgun (WGS) entry which is preliminary data.</text>
</comment>
<dbReference type="InterPro" id="IPR003441">
    <property type="entry name" value="NAC-dom"/>
</dbReference>
<dbReference type="PANTHER" id="PTHR31079">
    <property type="entry name" value="NAC DOMAIN-CONTAINING PROTEIN 73"/>
    <property type="match status" value="1"/>
</dbReference>
<organism evidence="7 8">
    <name type="scientific">Hibiscus sabdariffa</name>
    <name type="common">roselle</name>
    <dbReference type="NCBI Taxonomy" id="183260"/>
    <lineage>
        <taxon>Eukaryota</taxon>
        <taxon>Viridiplantae</taxon>
        <taxon>Streptophyta</taxon>
        <taxon>Embryophyta</taxon>
        <taxon>Tracheophyta</taxon>
        <taxon>Spermatophyta</taxon>
        <taxon>Magnoliopsida</taxon>
        <taxon>eudicotyledons</taxon>
        <taxon>Gunneridae</taxon>
        <taxon>Pentapetalae</taxon>
        <taxon>rosids</taxon>
        <taxon>malvids</taxon>
        <taxon>Malvales</taxon>
        <taxon>Malvaceae</taxon>
        <taxon>Malvoideae</taxon>
        <taxon>Hibiscus</taxon>
    </lineage>
</organism>
<evidence type="ECO:0000313" key="8">
    <source>
        <dbReference type="Proteomes" id="UP001472677"/>
    </source>
</evidence>
<evidence type="ECO:0000256" key="5">
    <source>
        <dbReference type="SAM" id="MobiDB-lite"/>
    </source>
</evidence>
<evidence type="ECO:0000256" key="2">
    <source>
        <dbReference type="ARBA" id="ARBA00023125"/>
    </source>
</evidence>
<evidence type="ECO:0000256" key="4">
    <source>
        <dbReference type="ARBA" id="ARBA00023242"/>
    </source>
</evidence>
<evidence type="ECO:0000313" key="7">
    <source>
        <dbReference type="EMBL" id="KAK8534077.1"/>
    </source>
</evidence>
<dbReference type="InterPro" id="IPR044799">
    <property type="entry name" value="SOG1-like"/>
</dbReference>
<evidence type="ECO:0000256" key="3">
    <source>
        <dbReference type="ARBA" id="ARBA00023163"/>
    </source>
</evidence>
<keyword evidence="2" id="KW-0238">DNA-binding</keyword>
<dbReference type="PROSITE" id="PS51005">
    <property type="entry name" value="NAC"/>
    <property type="match status" value="1"/>
</dbReference>
<dbReference type="Proteomes" id="UP001472677">
    <property type="component" value="Unassembled WGS sequence"/>
</dbReference>
<keyword evidence="8" id="KW-1185">Reference proteome</keyword>
<feature type="region of interest" description="Disordered" evidence="5">
    <location>
        <begin position="219"/>
        <end position="255"/>
    </location>
</feature>
<reference evidence="7 8" key="1">
    <citation type="journal article" date="2024" name="G3 (Bethesda)">
        <title>Genome assembly of Hibiscus sabdariffa L. provides insights into metabolisms of medicinal natural products.</title>
        <authorList>
            <person name="Kim T."/>
        </authorList>
    </citation>
    <scope>NUCLEOTIDE SEQUENCE [LARGE SCALE GENOMIC DNA]</scope>
    <source>
        <strain evidence="7">TK-2024</strain>
        <tissue evidence="7">Old leaves</tissue>
    </source>
</reference>
<dbReference type="PANTHER" id="PTHR31079:SF2">
    <property type="entry name" value="NAC DOMAIN CONTAINING PROTEIN 44-RELATED"/>
    <property type="match status" value="1"/>
</dbReference>
<dbReference type="InterPro" id="IPR036093">
    <property type="entry name" value="NAC_dom_sf"/>
</dbReference>
<gene>
    <name evidence="7" type="ORF">V6N12_047474</name>
</gene>
<keyword evidence="1" id="KW-0805">Transcription regulation</keyword>
<proteinExistence type="predicted"/>
<evidence type="ECO:0000256" key="1">
    <source>
        <dbReference type="ARBA" id="ARBA00023015"/>
    </source>
</evidence>